<evidence type="ECO:0000256" key="4">
    <source>
        <dbReference type="PIRSR" id="PIRSR641708-1"/>
    </source>
</evidence>
<comment type="similarity">
    <text evidence="1">Belongs to the tRNA pseudouridine synthase TruA family.</text>
</comment>
<evidence type="ECO:0000259" key="6">
    <source>
        <dbReference type="Pfam" id="PF01416"/>
    </source>
</evidence>
<dbReference type="GO" id="GO:0009982">
    <property type="term" value="F:pseudouridine synthase activity"/>
    <property type="evidence" value="ECO:0007669"/>
    <property type="project" value="InterPro"/>
</dbReference>
<keyword evidence="3" id="KW-0413">Isomerase</keyword>
<keyword evidence="2" id="KW-0819">tRNA processing</keyword>
<dbReference type="RefSeq" id="XP_067544828.1">
    <property type="nucleotide sequence ID" value="XM_067689296.1"/>
</dbReference>
<dbReference type="InterPro" id="IPR020097">
    <property type="entry name" value="PsdUridine_synth_TruA_a/b_dom"/>
</dbReference>
<feature type="binding site" evidence="5">
    <location>
        <position position="124"/>
    </location>
    <ligand>
        <name>substrate</name>
    </ligand>
</feature>
<dbReference type="GO" id="GO:1990481">
    <property type="term" value="P:mRNA pseudouridine synthesis"/>
    <property type="evidence" value="ECO:0007669"/>
    <property type="project" value="TreeGrafter"/>
</dbReference>
<dbReference type="GO" id="GO:0003723">
    <property type="term" value="F:RNA binding"/>
    <property type="evidence" value="ECO:0007669"/>
    <property type="project" value="InterPro"/>
</dbReference>
<feature type="domain" description="Pseudouridine synthase I TruA alpha/beta" evidence="6">
    <location>
        <begin position="155"/>
        <end position="258"/>
    </location>
</feature>
<dbReference type="FunFam" id="3.30.70.660:FF:000002">
    <property type="entry name" value="tRNA pseudouridine synthase"/>
    <property type="match status" value="1"/>
</dbReference>
<dbReference type="VEuPathDB" id="MicrosporidiaDB:NEDG_01878"/>
<dbReference type="Gene3D" id="3.30.70.660">
    <property type="entry name" value="Pseudouridine synthase I, catalytic domain, C-terminal subdomain"/>
    <property type="match status" value="1"/>
</dbReference>
<gene>
    <name evidence="7" type="ORF">NEDG_01878</name>
</gene>
<evidence type="ECO:0000256" key="3">
    <source>
        <dbReference type="ARBA" id="ARBA00023235"/>
    </source>
</evidence>
<organism evidence="7 8">
    <name type="scientific">Nematocida displodere</name>
    <dbReference type="NCBI Taxonomy" id="1805483"/>
    <lineage>
        <taxon>Eukaryota</taxon>
        <taxon>Fungi</taxon>
        <taxon>Fungi incertae sedis</taxon>
        <taxon>Microsporidia</taxon>
        <taxon>Nematocida</taxon>
    </lineage>
</organism>
<evidence type="ECO:0000256" key="5">
    <source>
        <dbReference type="PIRSR" id="PIRSR641708-2"/>
    </source>
</evidence>
<dbReference type="InterPro" id="IPR041708">
    <property type="entry name" value="PUS1/PUS2-like"/>
</dbReference>
<dbReference type="InterPro" id="IPR020095">
    <property type="entry name" value="PsdUridine_synth_TruA_C"/>
</dbReference>
<protein>
    <submittedName>
        <fullName evidence="7">tRNA pseudouridine38-4 synthase</fullName>
    </submittedName>
</protein>
<sequence>MAKKRIVLLIGYQGEGYHGSQINGNEETVEKKVCDEIGDLKYFHERNCEDYSKIGLQRSSRTDKGVSAAMLVLSMRIEKSDSLPVSLLEKELKERLPKHRIVLHQILDTTKGFDAKNRCESRSYEYFVPVSAYVHADDSEETKAARENVFKKILSQMEGTHNFHNFTLQNQLKGTSRFIKEVVVERVASNPLWNKVSIHGQSFMIHQIRKMIGLAVFSAHSLTDVSKTGDLLSLAFGKEKINIPKAPGALLLLSHSFFTNYNSRFGEVYGNIDHQATVQYKQDVLYPSICTPENVQLFQEWHAVLAKHPEEFTYLSGANTRM</sequence>
<dbReference type="OrthoDB" id="10256309at2759"/>
<dbReference type="GeneID" id="93648228"/>
<proteinExistence type="inferred from homology"/>
<dbReference type="SUPFAM" id="SSF55120">
    <property type="entry name" value="Pseudouridine synthase"/>
    <property type="match status" value="1"/>
</dbReference>
<dbReference type="InterPro" id="IPR020094">
    <property type="entry name" value="TruA/RsuA/RluB/E/F_N"/>
</dbReference>
<dbReference type="InterPro" id="IPR001406">
    <property type="entry name" value="PsdUridine_synth_TruA"/>
</dbReference>
<comment type="caution">
    <text evidence="7">The sequence shown here is derived from an EMBL/GenBank/DDBJ whole genome shotgun (WGS) entry which is preliminary data.</text>
</comment>
<dbReference type="GO" id="GO:0031119">
    <property type="term" value="P:tRNA pseudouridine synthesis"/>
    <property type="evidence" value="ECO:0007669"/>
    <property type="project" value="InterPro"/>
</dbReference>
<evidence type="ECO:0000313" key="7">
    <source>
        <dbReference type="EMBL" id="OAG31104.1"/>
    </source>
</evidence>
<dbReference type="EMBL" id="LTDL01000022">
    <property type="protein sequence ID" value="OAG31104.1"/>
    <property type="molecule type" value="Genomic_DNA"/>
</dbReference>
<dbReference type="Proteomes" id="UP000185944">
    <property type="component" value="Unassembled WGS sequence"/>
</dbReference>
<evidence type="ECO:0000313" key="8">
    <source>
        <dbReference type="Proteomes" id="UP000185944"/>
    </source>
</evidence>
<dbReference type="PANTHER" id="PTHR11142:SF28">
    <property type="entry name" value="TRNA PSEUDOURIDINE SYNTHASE 2"/>
    <property type="match status" value="1"/>
</dbReference>
<dbReference type="PANTHER" id="PTHR11142">
    <property type="entry name" value="PSEUDOURIDYLATE SYNTHASE"/>
    <property type="match status" value="1"/>
</dbReference>
<dbReference type="InterPro" id="IPR020103">
    <property type="entry name" value="PsdUridine_synth_cat_dom_sf"/>
</dbReference>
<dbReference type="GO" id="GO:0005634">
    <property type="term" value="C:nucleus"/>
    <property type="evidence" value="ECO:0007669"/>
    <property type="project" value="TreeGrafter"/>
</dbReference>
<keyword evidence="8" id="KW-1185">Reference proteome</keyword>
<evidence type="ECO:0000256" key="2">
    <source>
        <dbReference type="ARBA" id="ARBA00022694"/>
    </source>
</evidence>
<dbReference type="Gene3D" id="3.30.70.580">
    <property type="entry name" value="Pseudouridine synthase I, catalytic domain, N-terminal subdomain"/>
    <property type="match status" value="1"/>
</dbReference>
<dbReference type="CDD" id="cd02568">
    <property type="entry name" value="PseudoU_synth_PUS1_PUS2"/>
    <property type="match status" value="1"/>
</dbReference>
<dbReference type="AlphaFoldDB" id="A0A177EGL4"/>
<dbReference type="Pfam" id="PF01416">
    <property type="entry name" value="PseudoU_synth_1"/>
    <property type="match status" value="1"/>
</dbReference>
<name>A0A177EGL4_9MICR</name>
<feature type="active site" description="Nucleophile" evidence="4">
    <location>
        <position position="63"/>
    </location>
</feature>
<evidence type="ECO:0000256" key="1">
    <source>
        <dbReference type="ARBA" id="ARBA00009375"/>
    </source>
</evidence>
<accession>A0A177EGL4</accession>
<dbReference type="STRING" id="1805483.A0A177EGL4"/>
<reference evidence="7 8" key="1">
    <citation type="submission" date="2016-02" db="EMBL/GenBank/DDBJ databases">
        <title>Discovery of a natural microsporidian pathogen with a broad tissue tropism in Caenorhabditis elegans.</title>
        <authorList>
            <person name="Luallen R.J."/>
            <person name="Reinke A.W."/>
            <person name="Tong L."/>
            <person name="Botts M.R."/>
            <person name="Felix M.-A."/>
            <person name="Troemel E.R."/>
        </authorList>
    </citation>
    <scope>NUCLEOTIDE SEQUENCE [LARGE SCALE GENOMIC DNA]</scope>
    <source>
        <strain evidence="7 8">JUm2807</strain>
    </source>
</reference>